<evidence type="ECO:0000256" key="1">
    <source>
        <dbReference type="ARBA" id="ARBA00004123"/>
    </source>
</evidence>
<proteinExistence type="predicted"/>
<dbReference type="InterPro" id="IPR045261">
    <property type="entry name" value="MORC_ATPase"/>
</dbReference>
<dbReference type="GO" id="GO:0005654">
    <property type="term" value="C:nucleoplasm"/>
    <property type="evidence" value="ECO:0007669"/>
    <property type="project" value="TreeGrafter"/>
</dbReference>
<evidence type="ECO:0000256" key="5">
    <source>
        <dbReference type="ARBA" id="ARBA00023054"/>
    </source>
</evidence>
<feature type="region of interest" description="Disordered" evidence="7">
    <location>
        <begin position="574"/>
        <end position="618"/>
    </location>
</feature>
<keyword evidence="2" id="KW-0479">Metal-binding</keyword>
<dbReference type="Gene3D" id="3.30.40.100">
    <property type="match status" value="1"/>
</dbReference>
<feature type="region of interest" description="Disordered" evidence="7">
    <location>
        <begin position="634"/>
        <end position="711"/>
    </location>
</feature>
<evidence type="ECO:0000313" key="9">
    <source>
        <dbReference type="EMBL" id="KAF6715400.1"/>
    </source>
</evidence>
<keyword evidence="4" id="KW-0862">Zinc</keyword>
<dbReference type="InterPro" id="IPR011124">
    <property type="entry name" value="Znf_CW"/>
</dbReference>
<sequence>MSAQAAREVPLSTLSPKYLHSNSTSHTSPFSAIAALIDNAYDPDVSAKQFWIDKTFIKKNLCLTFMDNGNGLDHETMQRMLSDKTAVKGHEPIGMYGNGFKSGSMRLGKDAIVFSRSESGMCIGMLSQTYLEKIGAEQIQIPIVWIEERNLSGYILYLPDVWQLFELIWFELITLFFCLFQHFLHRFPSLSSLSVKAEHRASLQDILRYSLFQTQGELLAELDAITSSFSEEQTGTRIIIWNLRRKTGKATDFDFETDRYDIRIPSEAISDHSRGWDRISYIPETVYSLRAYCSILYWKPRMQIMLCGKKVKTVLIAKSLASTRKKFYTPKFLRKRVPIIFGFNTKSKDQYGVMMYHKNRLIRAYERVGCQLKAHNMGVGVIGIVECNFLDPTHNKQSFAESDKYRKTMNNLGVKLEEYWKDRENENKDKDPNSSIPVEDTIKGPDRNWVQCNECLKWRKLPDDTDNNELPDKWFCQMNPDPEFWSCDIDEEPEDYDDGQPLYPKTNKQHKWADKKKKEKTTQTAHDTGVGVIGITECDFLDPTHNKQSFVECDKYRKPMNNLGIKLEEYWSNSKRADKKKKQKTQKSPSTPTSSKSVPESAERADSSPRMSSTIPKAAVCPFVSSELPVVRSESSKYASLNAPKRAPTSPLSTSKRPRVSLLSSISHTLDERDTCSPSVPADVENADNATDDDLLILESSSTPKPAKPVYDVSQVKKEKIEERVNNVSMLLDCTDKTAVDAPSEQTTARTGCPRDTVRVTTQTEMFKVKLKKESQSLTEGNQTVNPGTFSSTQSLNAQSLTITRFKKEKNSQTEENGKTRVETSSTSHESPSITKVQKQQD</sequence>
<feature type="compositionally biased region" description="Basic residues" evidence="7">
    <location>
        <begin position="507"/>
        <end position="519"/>
    </location>
</feature>
<accession>A0A834EVN8</accession>
<dbReference type="Gene3D" id="3.30.565.10">
    <property type="entry name" value="Histidine kinase-like ATPase, C-terminal domain"/>
    <property type="match status" value="1"/>
</dbReference>
<feature type="compositionally biased region" description="Low complexity" evidence="7">
    <location>
        <begin position="586"/>
        <end position="597"/>
    </location>
</feature>
<feature type="compositionally biased region" description="Basic and acidic residues" evidence="7">
    <location>
        <begin position="423"/>
        <end position="432"/>
    </location>
</feature>
<dbReference type="PANTHER" id="PTHR23336">
    <property type="entry name" value="ZINC FINGER CW-TYPE COILED-COIL DOMAIN PROTEIN 3"/>
    <property type="match status" value="1"/>
</dbReference>
<dbReference type="Pfam" id="PF07496">
    <property type="entry name" value="zf-CW"/>
    <property type="match status" value="1"/>
</dbReference>
<keyword evidence="6" id="KW-0539">Nucleus</keyword>
<evidence type="ECO:0000256" key="7">
    <source>
        <dbReference type="SAM" id="MobiDB-lite"/>
    </source>
</evidence>
<comment type="caution">
    <text evidence="9">The sequence shown here is derived from an EMBL/GenBank/DDBJ whole genome shotgun (WGS) entry which is preliminary data.</text>
</comment>
<evidence type="ECO:0000256" key="3">
    <source>
        <dbReference type="ARBA" id="ARBA00022771"/>
    </source>
</evidence>
<feature type="region of interest" description="Disordered" evidence="7">
    <location>
        <begin position="423"/>
        <end position="443"/>
    </location>
</feature>
<feature type="compositionally biased region" description="Polar residues" evidence="7">
    <location>
        <begin position="776"/>
        <end position="803"/>
    </location>
</feature>
<evidence type="ECO:0000259" key="8">
    <source>
        <dbReference type="PROSITE" id="PS51050"/>
    </source>
</evidence>
<evidence type="ECO:0000256" key="2">
    <source>
        <dbReference type="ARBA" id="ARBA00022723"/>
    </source>
</evidence>
<dbReference type="EMBL" id="WKFB01001091">
    <property type="protein sequence ID" value="KAF6715400.1"/>
    <property type="molecule type" value="Genomic_DNA"/>
</dbReference>
<dbReference type="InterPro" id="IPR041006">
    <property type="entry name" value="Morc_S5"/>
</dbReference>
<evidence type="ECO:0000256" key="6">
    <source>
        <dbReference type="ARBA" id="ARBA00023242"/>
    </source>
</evidence>
<keyword evidence="5" id="KW-0175">Coiled coil</keyword>
<dbReference type="PROSITE" id="PS51050">
    <property type="entry name" value="ZF_CW"/>
    <property type="match status" value="1"/>
</dbReference>
<feature type="compositionally biased region" description="Basic and acidic residues" evidence="7">
    <location>
        <begin position="809"/>
        <end position="822"/>
    </location>
</feature>
<organism evidence="9 10">
    <name type="scientific">Oryzias melastigma</name>
    <name type="common">Marine medaka</name>
    <dbReference type="NCBI Taxonomy" id="30732"/>
    <lineage>
        <taxon>Eukaryota</taxon>
        <taxon>Metazoa</taxon>
        <taxon>Chordata</taxon>
        <taxon>Craniata</taxon>
        <taxon>Vertebrata</taxon>
        <taxon>Euteleostomi</taxon>
        <taxon>Actinopterygii</taxon>
        <taxon>Neopterygii</taxon>
        <taxon>Teleostei</taxon>
        <taxon>Neoteleostei</taxon>
        <taxon>Acanthomorphata</taxon>
        <taxon>Ovalentaria</taxon>
        <taxon>Atherinomorphae</taxon>
        <taxon>Beloniformes</taxon>
        <taxon>Adrianichthyidae</taxon>
        <taxon>Oryziinae</taxon>
        <taxon>Oryzias</taxon>
    </lineage>
</organism>
<comment type="subcellular location">
    <subcellularLocation>
        <location evidence="1">Nucleus</location>
    </subcellularLocation>
</comment>
<dbReference type="GO" id="GO:0008270">
    <property type="term" value="F:zinc ion binding"/>
    <property type="evidence" value="ECO:0007669"/>
    <property type="project" value="UniProtKB-KW"/>
</dbReference>
<gene>
    <name evidence="9" type="ORF">FQA47_001608</name>
</gene>
<dbReference type="Pfam" id="PF17942">
    <property type="entry name" value="Morc6_S5"/>
    <property type="match status" value="2"/>
</dbReference>
<dbReference type="AlphaFoldDB" id="A0A834EVN8"/>
<dbReference type="SUPFAM" id="SSF55874">
    <property type="entry name" value="ATPase domain of HSP90 chaperone/DNA topoisomerase II/histidine kinase"/>
    <property type="match status" value="1"/>
</dbReference>
<name>A0A834EVN8_ORYME</name>
<keyword evidence="3" id="KW-0863">Zinc-finger</keyword>
<evidence type="ECO:0000256" key="4">
    <source>
        <dbReference type="ARBA" id="ARBA00022833"/>
    </source>
</evidence>
<dbReference type="InterPro" id="IPR036890">
    <property type="entry name" value="HATPase_C_sf"/>
</dbReference>
<reference evidence="9" key="1">
    <citation type="journal article" name="BMC Genomics">
        <title>Long-read sequencing and de novo genome assembly of marine medaka (Oryzias melastigma).</title>
        <authorList>
            <person name="Liang P."/>
            <person name="Saqib H.S.A."/>
            <person name="Ni X."/>
            <person name="Shen Y."/>
        </authorList>
    </citation>
    <scope>NUCLEOTIDE SEQUENCE</scope>
    <source>
        <strain evidence="9">Bigg-433</strain>
    </source>
</reference>
<dbReference type="GO" id="GO:0016887">
    <property type="term" value="F:ATP hydrolysis activity"/>
    <property type="evidence" value="ECO:0007669"/>
    <property type="project" value="InterPro"/>
</dbReference>
<feature type="compositionally biased region" description="Polar residues" evidence="7">
    <location>
        <begin position="823"/>
        <end position="842"/>
    </location>
</feature>
<dbReference type="PANTHER" id="PTHR23336:SF22">
    <property type="entry name" value="MORC FAMILY CW-TYPE ZINC FINGER PROTEIN 4"/>
    <property type="match status" value="1"/>
</dbReference>
<dbReference type="Pfam" id="PF13589">
    <property type="entry name" value="HATPase_c_3"/>
    <property type="match status" value="1"/>
</dbReference>
<protein>
    <submittedName>
        <fullName evidence="9">MORC family CW-type zinc finger protein 3</fullName>
    </submittedName>
</protein>
<feature type="region of interest" description="Disordered" evidence="7">
    <location>
        <begin position="771"/>
        <end position="842"/>
    </location>
</feature>
<feature type="domain" description="CW-type" evidence="8">
    <location>
        <begin position="443"/>
        <end position="495"/>
    </location>
</feature>
<feature type="region of interest" description="Disordered" evidence="7">
    <location>
        <begin position="495"/>
        <end position="523"/>
    </location>
</feature>
<dbReference type="Proteomes" id="UP000646548">
    <property type="component" value="Unassembled WGS sequence"/>
</dbReference>
<evidence type="ECO:0000313" key="10">
    <source>
        <dbReference type="Proteomes" id="UP000646548"/>
    </source>
</evidence>